<comment type="caution">
    <text evidence="3">The sequence shown here is derived from an EMBL/GenBank/DDBJ whole genome shotgun (WGS) entry which is preliminary data.</text>
</comment>
<feature type="compositionally biased region" description="Polar residues" evidence="2">
    <location>
        <begin position="18"/>
        <end position="28"/>
    </location>
</feature>
<dbReference type="EMBL" id="JAOAOG010000310">
    <property type="protein sequence ID" value="KAJ6230560.1"/>
    <property type="molecule type" value="Genomic_DNA"/>
</dbReference>
<evidence type="ECO:0000256" key="1">
    <source>
        <dbReference type="SAM" id="Coils"/>
    </source>
</evidence>
<sequence length="140" mass="16005">MERISKSTGTVSKAPVSKSATISVLSTEPKSEPIVVVSKVRKPKRSVIAIQPRKKVLKVKKTKNFPVEKETFYPTTTKETETKTSKHLEEKIKFNERSISRLEKKIETIIHQNEQTNIKLQNLVSTIQQLVLQKNKGFNF</sequence>
<keyword evidence="1" id="KW-0175">Coiled coil</keyword>
<dbReference type="Proteomes" id="UP001150062">
    <property type="component" value="Unassembled WGS sequence"/>
</dbReference>
<name>A0ABQ8XD41_9EUKA</name>
<feature type="compositionally biased region" description="Polar residues" evidence="2">
    <location>
        <begin position="1"/>
        <end position="11"/>
    </location>
</feature>
<accession>A0ABQ8XD41</accession>
<gene>
    <name evidence="3" type="ORF">M0813_06550</name>
</gene>
<feature type="region of interest" description="Disordered" evidence="2">
    <location>
        <begin position="1"/>
        <end position="28"/>
    </location>
</feature>
<evidence type="ECO:0000313" key="4">
    <source>
        <dbReference type="Proteomes" id="UP001150062"/>
    </source>
</evidence>
<keyword evidence="4" id="KW-1185">Reference proteome</keyword>
<evidence type="ECO:0000256" key="2">
    <source>
        <dbReference type="SAM" id="MobiDB-lite"/>
    </source>
</evidence>
<proteinExistence type="predicted"/>
<reference evidence="3" key="1">
    <citation type="submission" date="2022-08" db="EMBL/GenBank/DDBJ databases">
        <title>Novel sulfate-reducing endosymbionts in the free-living metamonad Anaeramoeba.</title>
        <authorList>
            <person name="Jerlstrom-Hultqvist J."/>
            <person name="Cepicka I."/>
            <person name="Gallot-Lavallee L."/>
            <person name="Salas-Leiva D."/>
            <person name="Curtis B.A."/>
            <person name="Zahonova K."/>
            <person name="Pipaliya S."/>
            <person name="Dacks J."/>
            <person name="Roger A.J."/>
        </authorList>
    </citation>
    <scope>NUCLEOTIDE SEQUENCE</scope>
    <source>
        <strain evidence="3">Schooner1</strain>
    </source>
</reference>
<evidence type="ECO:0000313" key="3">
    <source>
        <dbReference type="EMBL" id="KAJ6230560.1"/>
    </source>
</evidence>
<organism evidence="3 4">
    <name type="scientific">Anaeramoeba flamelloides</name>
    <dbReference type="NCBI Taxonomy" id="1746091"/>
    <lineage>
        <taxon>Eukaryota</taxon>
        <taxon>Metamonada</taxon>
        <taxon>Anaeramoebidae</taxon>
        <taxon>Anaeramoeba</taxon>
    </lineage>
</organism>
<feature type="coiled-coil region" evidence="1">
    <location>
        <begin position="85"/>
        <end position="119"/>
    </location>
</feature>
<protein>
    <submittedName>
        <fullName evidence="3">Uncharacterized protein</fullName>
    </submittedName>
</protein>